<dbReference type="Pfam" id="PF00940">
    <property type="entry name" value="RNA_pol"/>
    <property type="match status" value="1"/>
</dbReference>
<evidence type="ECO:0000256" key="2">
    <source>
        <dbReference type="ARBA" id="ARBA00012418"/>
    </source>
</evidence>
<proteinExistence type="inferred from homology"/>
<evidence type="ECO:0000313" key="10">
    <source>
        <dbReference type="Proteomes" id="UP001227230"/>
    </source>
</evidence>
<dbReference type="PANTHER" id="PTHR10102">
    <property type="entry name" value="DNA-DIRECTED RNA POLYMERASE, MITOCHONDRIAL"/>
    <property type="match status" value="1"/>
</dbReference>
<gene>
    <name evidence="9" type="ORF">VitviT2T_001475</name>
</gene>
<keyword evidence="5" id="KW-0548">Nucleotidyltransferase</keyword>
<dbReference type="InterPro" id="IPR002092">
    <property type="entry name" value="DNA-dir_Rpol_phage-type"/>
</dbReference>
<keyword evidence="3" id="KW-0240">DNA-directed RNA polymerase</keyword>
<evidence type="ECO:0000256" key="1">
    <source>
        <dbReference type="ARBA" id="ARBA00009493"/>
    </source>
</evidence>
<dbReference type="Proteomes" id="UP001227230">
    <property type="component" value="Chromosome 1"/>
</dbReference>
<keyword evidence="4" id="KW-0808">Transferase</keyword>
<comment type="catalytic activity">
    <reaction evidence="7">
        <text>RNA(n) + a ribonucleoside 5'-triphosphate = RNA(n+1) + diphosphate</text>
        <dbReference type="Rhea" id="RHEA:21248"/>
        <dbReference type="Rhea" id="RHEA-COMP:14527"/>
        <dbReference type="Rhea" id="RHEA-COMP:17342"/>
        <dbReference type="ChEBI" id="CHEBI:33019"/>
        <dbReference type="ChEBI" id="CHEBI:61557"/>
        <dbReference type="ChEBI" id="CHEBI:140395"/>
        <dbReference type="EC" id="2.7.7.6"/>
    </reaction>
</comment>
<comment type="similarity">
    <text evidence="1">Belongs to the phage and mitochondrial RNA polymerase family.</text>
</comment>
<dbReference type="InterPro" id="IPR046950">
    <property type="entry name" value="DNA-dir_Rpol_C_phage-type"/>
</dbReference>
<sequence>MCINLSDALRSSPPKTTISHMPVHQDGSCNGLQHHAALGRDKVVEFSIFG</sequence>
<name>A0ABY9BFI7_VITVI</name>
<evidence type="ECO:0000256" key="7">
    <source>
        <dbReference type="ARBA" id="ARBA00048552"/>
    </source>
</evidence>
<dbReference type="SUPFAM" id="SSF56672">
    <property type="entry name" value="DNA/RNA polymerases"/>
    <property type="match status" value="1"/>
</dbReference>
<keyword evidence="6" id="KW-0804">Transcription</keyword>
<evidence type="ECO:0000313" key="9">
    <source>
        <dbReference type="EMBL" id="WJZ81643.1"/>
    </source>
</evidence>
<dbReference type="PANTHER" id="PTHR10102:SF0">
    <property type="entry name" value="DNA-DIRECTED RNA POLYMERASE, MITOCHONDRIAL"/>
    <property type="match status" value="1"/>
</dbReference>
<dbReference type="EMBL" id="CP126648">
    <property type="protein sequence ID" value="WJZ81643.1"/>
    <property type="molecule type" value="Genomic_DNA"/>
</dbReference>
<dbReference type="InterPro" id="IPR043502">
    <property type="entry name" value="DNA/RNA_pol_sf"/>
</dbReference>
<reference evidence="9 10" key="1">
    <citation type="journal article" date="2023" name="Hortic Res">
        <title>The complete reference genome for grapevine (Vitis vinifera L.) genetics and breeding.</title>
        <authorList>
            <person name="Shi X."/>
            <person name="Cao S."/>
            <person name="Wang X."/>
            <person name="Huang S."/>
            <person name="Wang Y."/>
            <person name="Liu Z."/>
            <person name="Liu W."/>
            <person name="Leng X."/>
            <person name="Peng Y."/>
            <person name="Wang N."/>
            <person name="Wang Y."/>
            <person name="Ma Z."/>
            <person name="Xu X."/>
            <person name="Zhang F."/>
            <person name="Xue H."/>
            <person name="Zhong H."/>
            <person name="Wang Y."/>
            <person name="Zhang K."/>
            <person name="Velt A."/>
            <person name="Avia K."/>
            <person name="Holtgrawe D."/>
            <person name="Grimplet J."/>
            <person name="Matus J.T."/>
            <person name="Ware D."/>
            <person name="Wu X."/>
            <person name="Wang H."/>
            <person name="Liu C."/>
            <person name="Fang Y."/>
            <person name="Rustenholz C."/>
            <person name="Cheng Z."/>
            <person name="Xiao H."/>
            <person name="Zhou Y."/>
        </authorList>
    </citation>
    <scope>NUCLEOTIDE SEQUENCE [LARGE SCALE GENOMIC DNA]</scope>
    <source>
        <strain evidence="10">cv. Pinot noir / PN40024</strain>
        <tissue evidence="9">Leaf</tissue>
    </source>
</reference>
<keyword evidence="10" id="KW-1185">Reference proteome</keyword>
<evidence type="ECO:0000256" key="6">
    <source>
        <dbReference type="ARBA" id="ARBA00023163"/>
    </source>
</evidence>
<accession>A0ABY9BFI7</accession>
<dbReference type="EC" id="2.7.7.6" evidence="2"/>
<organism evidence="9 10">
    <name type="scientific">Vitis vinifera</name>
    <name type="common">Grape</name>
    <dbReference type="NCBI Taxonomy" id="29760"/>
    <lineage>
        <taxon>Eukaryota</taxon>
        <taxon>Viridiplantae</taxon>
        <taxon>Streptophyta</taxon>
        <taxon>Embryophyta</taxon>
        <taxon>Tracheophyta</taxon>
        <taxon>Spermatophyta</taxon>
        <taxon>Magnoliopsida</taxon>
        <taxon>eudicotyledons</taxon>
        <taxon>Gunneridae</taxon>
        <taxon>Pentapetalae</taxon>
        <taxon>rosids</taxon>
        <taxon>Vitales</taxon>
        <taxon>Vitaceae</taxon>
        <taxon>Viteae</taxon>
        <taxon>Vitis</taxon>
    </lineage>
</organism>
<dbReference type="PROSITE" id="PS00900">
    <property type="entry name" value="RNA_POL_PHAGE_1"/>
    <property type="match status" value="1"/>
</dbReference>
<evidence type="ECO:0000256" key="5">
    <source>
        <dbReference type="ARBA" id="ARBA00022695"/>
    </source>
</evidence>
<evidence type="ECO:0000256" key="3">
    <source>
        <dbReference type="ARBA" id="ARBA00022478"/>
    </source>
</evidence>
<evidence type="ECO:0000259" key="8">
    <source>
        <dbReference type="Pfam" id="PF00940"/>
    </source>
</evidence>
<feature type="domain" description="DNA-directed RNA polymerase C-terminal" evidence="8">
    <location>
        <begin position="1"/>
        <end position="43"/>
    </location>
</feature>
<protein>
    <recommendedName>
        <fullName evidence="2">DNA-directed RNA polymerase</fullName>
        <ecNumber evidence="2">2.7.7.6</ecNumber>
    </recommendedName>
</protein>
<evidence type="ECO:0000256" key="4">
    <source>
        <dbReference type="ARBA" id="ARBA00022679"/>
    </source>
</evidence>